<evidence type="ECO:0008006" key="4">
    <source>
        <dbReference type="Google" id="ProtNLM"/>
    </source>
</evidence>
<name>A0AAE1D6Y8_9GAST</name>
<gene>
    <name evidence="2" type="ORF">RRG08_062178</name>
</gene>
<organism evidence="2 3">
    <name type="scientific">Elysia crispata</name>
    <name type="common">lettuce slug</name>
    <dbReference type="NCBI Taxonomy" id="231223"/>
    <lineage>
        <taxon>Eukaryota</taxon>
        <taxon>Metazoa</taxon>
        <taxon>Spiralia</taxon>
        <taxon>Lophotrochozoa</taxon>
        <taxon>Mollusca</taxon>
        <taxon>Gastropoda</taxon>
        <taxon>Heterobranchia</taxon>
        <taxon>Euthyneura</taxon>
        <taxon>Panpulmonata</taxon>
        <taxon>Sacoglossa</taxon>
        <taxon>Placobranchoidea</taxon>
        <taxon>Plakobranchidae</taxon>
        <taxon>Elysia</taxon>
    </lineage>
</organism>
<proteinExistence type="predicted"/>
<comment type="caution">
    <text evidence="2">The sequence shown here is derived from an EMBL/GenBank/DDBJ whole genome shotgun (WGS) entry which is preliminary data.</text>
</comment>
<feature type="signal peptide" evidence="1">
    <location>
        <begin position="1"/>
        <end position="17"/>
    </location>
</feature>
<evidence type="ECO:0000256" key="1">
    <source>
        <dbReference type="SAM" id="SignalP"/>
    </source>
</evidence>
<dbReference type="EMBL" id="JAWDGP010005094">
    <property type="protein sequence ID" value="KAK3759646.1"/>
    <property type="molecule type" value="Genomic_DNA"/>
</dbReference>
<evidence type="ECO:0000313" key="3">
    <source>
        <dbReference type="Proteomes" id="UP001283361"/>
    </source>
</evidence>
<reference evidence="2" key="1">
    <citation type="journal article" date="2023" name="G3 (Bethesda)">
        <title>A reference genome for the long-term kleptoplast-retaining sea slug Elysia crispata morphotype clarki.</title>
        <authorList>
            <person name="Eastman K.E."/>
            <person name="Pendleton A.L."/>
            <person name="Shaikh M.A."/>
            <person name="Suttiyut T."/>
            <person name="Ogas R."/>
            <person name="Tomko P."/>
            <person name="Gavelis G."/>
            <person name="Widhalm J.R."/>
            <person name="Wisecaver J.H."/>
        </authorList>
    </citation>
    <scope>NUCLEOTIDE SEQUENCE</scope>
    <source>
        <strain evidence="2">ECLA1</strain>
    </source>
</reference>
<keyword evidence="3" id="KW-1185">Reference proteome</keyword>
<evidence type="ECO:0000313" key="2">
    <source>
        <dbReference type="EMBL" id="KAK3759646.1"/>
    </source>
</evidence>
<protein>
    <recommendedName>
        <fullName evidence="4">Secreted protein</fullName>
    </recommendedName>
</protein>
<keyword evidence="1" id="KW-0732">Signal</keyword>
<accession>A0AAE1D6Y8</accession>
<feature type="chain" id="PRO_5041968659" description="Secreted protein" evidence="1">
    <location>
        <begin position="18"/>
        <end position="127"/>
    </location>
</feature>
<sequence>MATTLLLRAIYTSILSAALDVSGTAGGSSPVTGQTASTVLANTTAGTIRWRFESCHRSMLALYSQHAAGLIRWRFESCDRSTASTVLLEHYSRDYQMSIRVPSQVKLYSTVRQSTLQPDYQMEVRVL</sequence>
<dbReference type="Proteomes" id="UP001283361">
    <property type="component" value="Unassembled WGS sequence"/>
</dbReference>
<dbReference type="AlphaFoldDB" id="A0AAE1D6Y8"/>